<comment type="caution">
    <text evidence="2">The sequence shown here is derived from an EMBL/GenBank/DDBJ whole genome shotgun (WGS) entry which is preliminary data.</text>
</comment>
<dbReference type="AlphaFoldDB" id="A0A2T6C4Q2"/>
<dbReference type="PANTHER" id="PTHR22893:SF91">
    <property type="entry name" value="NADPH DEHYDROGENASE 2-RELATED"/>
    <property type="match status" value="1"/>
</dbReference>
<dbReference type="InterPro" id="IPR001155">
    <property type="entry name" value="OxRdtase_FMN_N"/>
</dbReference>
<evidence type="ECO:0000313" key="2">
    <source>
        <dbReference type="EMBL" id="PTX63288.1"/>
    </source>
</evidence>
<dbReference type="GO" id="GO:0010181">
    <property type="term" value="F:FMN binding"/>
    <property type="evidence" value="ECO:0007669"/>
    <property type="project" value="InterPro"/>
</dbReference>
<evidence type="ECO:0000313" key="3">
    <source>
        <dbReference type="Proteomes" id="UP000244240"/>
    </source>
</evidence>
<keyword evidence="3" id="KW-1185">Reference proteome</keyword>
<dbReference type="CDD" id="cd02803">
    <property type="entry name" value="OYE_like_FMN_family"/>
    <property type="match status" value="1"/>
</dbReference>
<feature type="domain" description="NADH:flavin oxidoreductase/NADH oxidase N-terminal" evidence="1">
    <location>
        <begin position="5"/>
        <end position="355"/>
    </location>
</feature>
<dbReference type="GO" id="GO:0016491">
    <property type="term" value="F:oxidoreductase activity"/>
    <property type="evidence" value="ECO:0007669"/>
    <property type="project" value="InterPro"/>
</dbReference>
<accession>A0A2T6C4Q2</accession>
<proteinExistence type="predicted"/>
<dbReference type="Gene3D" id="3.20.20.70">
    <property type="entry name" value="Aldolase class I"/>
    <property type="match status" value="1"/>
</dbReference>
<gene>
    <name evidence="2" type="ORF">C8P63_104133</name>
</gene>
<organism evidence="2 3">
    <name type="scientific">Melghirimyces profundicolus</name>
    <dbReference type="NCBI Taxonomy" id="1242148"/>
    <lineage>
        <taxon>Bacteria</taxon>
        <taxon>Bacillati</taxon>
        <taxon>Bacillota</taxon>
        <taxon>Bacilli</taxon>
        <taxon>Bacillales</taxon>
        <taxon>Thermoactinomycetaceae</taxon>
        <taxon>Melghirimyces</taxon>
    </lineage>
</organism>
<reference evidence="2 3" key="1">
    <citation type="submission" date="2018-04" db="EMBL/GenBank/DDBJ databases">
        <title>Genomic Encyclopedia of Archaeal and Bacterial Type Strains, Phase II (KMG-II): from individual species to whole genera.</title>
        <authorList>
            <person name="Goeker M."/>
        </authorList>
    </citation>
    <scope>NUCLEOTIDE SEQUENCE [LARGE SCALE GENOMIC DNA]</scope>
    <source>
        <strain evidence="2 3">DSM 45787</strain>
    </source>
</reference>
<dbReference type="PANTHER" id="PTHR22893">
    <property type="entry name" value="NADH OXIDOREDUCTASE-RELATED"/>
    <property type="match status" value="1"/>
</dbReference>
<dbReference type="Proteomes" id="UP000244240">
    <property type="component" value="Unassembled WGS sequence"/>
</dbReference>
<dbReference type="EMBL" id="QBKR01000004">
    <property type="protein sequence ID" value="PTX63288.1"/>
    <property type="molecule type" value="Genomic_DNA"/>
</dbReference>
<sequence length="384" mass="43110">MTNRLFESMQLGPTRLDNRIGVAPMTRTSATDEGLATDPMVSYYTQFARGGFALIITEGTYPDHKYSQGYWNQPGICNEEQMQAWKRVVDSVHREGGKIFIQLMHAGALSQGNRFKNETLAPSSVQPKGEQMEMYGGNGPFPMPREATKEDIQDVIIGFTEAAKRAKKARFDGIEIHGANGYLLDQFLTDYTNQRNDEYGGPTENRVRLLVEVSQHVRGAVGHNMTVGIRISQGKVNDFQHQWEGKEKDAKVIFHQLAEAGLDYIHVTEYEAWQPAFDYKDEHQGAWEPAFGDQGASLAALAKKYGEIPVMANGSLHDPVKAREMIEQGEADVVTIGRGALANSDWPRKVKNNETLNEFHPERFLSPNAKLKDFEIDFGNSHMR</sequence>
<dbReference type="SUPFAM" id="SSF51395">
    <property type="entry name" value="FMN-linked oxidoreductases"/>
    <property type="match status" value="1"/>
</dbReference>
<dbReference type="InterPro" id="IPR013785">
    <property type="entry name" value="Aldolase_TIM"/>
</dbReference>
<dbReference type="InterPro" id="IPR045247">
    <property type="entry name" value="Oye-like"/>
</dbReference>
<name>A0A2T6C4Q2_9BACL</name>
<protein>
    <submittedName>
        <fullName evidence="2">2,4-dienoyl-CoA reductase-like NADH-dependent reductase (Old Yellow Enzyme family)</fullName>
    </submittedName>
</protein>
<dbReference type="Pfam" id="PF00724">
    <property type="entry name" value="Oxidored_FMN"/>
    <property type="match status" value="1"/>
</dbReference>
<evidence type="ECO:0000259" key="1">
    <source>
        <dbReference type="Pfam" id="PF00724"/>
    </source>
</evidence>